<dbReference type="InterPro" id="IPR050788">
    <property type="entry name" value="Yeast_SRP1/TIP1_CWP"/>
</dbReference>
<dbReference type="STRING" id="40998.A0A2P8AFR6"/>
<dbReference type="AlphaFoldDB" id="A0A2P8AFR6"/>
<sequence length="777" mass="83188">MVSTTKSSTTKTTKTTTTKSTTTKSTKLSTMGISSSILAGLGVPVKSQTTTTRALSSTSTVASSIASSVVISSTVAPSATTSAGTSVVPSSSASSSTAAVPTATAVPVSGGSVQNTILVLAKDADSVYTSTSGLNGYGIPFQSIIVPQSGIQLPALNSSATNGNFGGIIIHAEVSYDFGGGNWSSALTAAQWQQLYNYQTAFGVRMVRLDVYPGPNTDSAVVSGGCCGAGVEQEFSFTDVSDFPTAQIKSGAGVSSQGLYHYPATITNTTRTKQIAQFAPSSDGTFPNAAAAAVINNFDGRQQMAFFTSMATQWNLLSNYAQHSWIHWMTRGLFAGRRRTLLGTQIDDVHLITDIYSPAGKQFRIRHEDLAAHIPWMKDINTRLPAGSAYQIELGHNGNGDIENATASNQGERVCVPTEAIEYDEQIDTALEFQKPLGTGSNIWPSTPTSYVWSEACANLDPLAFWFRTVANRDAFMHISHTFSHMSLNNATYSDTAKEIQFNIAWMKQLTIWNAAKFSANGLIPPAITGLHNGDAIKAWMDNGITAVVGDNTRPVLMNSQNEFWPLISNVANNGYDGLVIIPRWATTIYYNCDTDDCTLAEWKATSAGTGDFTTLLNDARTTNVRHLLGLHQDPYMFHQANLRHIDSKSFTVGSQSGQMSLLQVWTETITQELTRLTNWPIVSLGQDAIGKEFTNRMTRDNCKYNLAWNKSNDGKSFTSVTVTATNNQCGAPIPVTVPADASGSGTKDKVGSDPLIMWVTLSGQPVTLTLSAPVAV</sequence>
<dbReference type="Pfam" id="PF25116">
    <property type="entry name" value="CBM87_Agd3"/>
    <property type="match status" value="1"/>
</dbReference>
<dbReference type="InterPro" id="IPR056827">
    <property type="entry name" value="CBM87_Agd3"/>
</dbReference>
<dbReference type="InterPro" id="IPR056825">
    <property type="entry name" value="Agd3_C"/>
</dbReference>
<reference evidence="5 6" key="1">
    <citation type="submission" date="2017-05" db="EMBL/GenBank/DDBJ databases">
        <title>Draft genome sequence of Elsinoe australis.</title>
        <authorList>
            <person name="Cheng Q."/>
        </authorList>
    </citation>
    <scope>NUCLEOTIDE SEQUENCE [LARGE SCALE GENOMIC DNA]</scope>
    <source>
        <strain evidence="5 6">NL1</strain>
    </source>
</reference>
<keyword evidence="6" id="KW-1185">Reference proteome</keyword>
<dbReference type="EMBL" id="NHZQ01000010">
    <property type="protein sequence ID" value="PSK59318.1"/>
    <property type="molecule type" value="Genomic_DNA"/>
</dbReference>
<name>A0A2P8AFR6_9PEZI</name>
<evidence type="ECO:0000259" key="2">
    <source>
        <dbReference type="Pfam" id="PF25115"/>
    </source>
</evidence>
<dbReference type="PANTHER" id="PTHR31002:SF34">
    <property type="entry name" value="CELL WALL PROTEIN CWP1-RELATED"/>
    <property type="match status" value="1"/>
</dbReference>
<comment type="caution">
    <text evidence="5">The sequence shown here is derived from an EMBL/GenBank/DDBJ whole genome shotgun (WGS) entry which is preliminary data.</text>
</comment>
<gene>
    <name evidence="5" type="ORF">B9Z65_3642</name>
</gene>
<feature type="domain" description="Agd3 CBM87" evidence="3">
    <location>
        <begin position="113"/>
        <end position="328"/>
    </location>
</feature>
<dbReference type="Pfam" id="PF25115">
    <property type="entry name" value="Agd3_CE"/>
    <property type="match status" value="1"/>
</dbReference>
<feature type="domain" description="Agd3 deacetylase" evidence="2">
    <location>
        <begin position="342"/>
        <end position="707"/>
    </location>
</feature>
<feature type="region of interest" description="Disordered" evidence="1">
    <location>
        <begin position="1"/>
        <end position="25"/>
    </location>
</feature>
<proteinExistence type="predicted"/>
<evidence type="ECO:0000259" key="4">
    <source>
        <dbReference type="Pfam" id="PF25117"/>
    </source>
</evidence>
<feature type="domain" description="Agd3 C-terminal" evidence="4">
    <location>
        <begin position="715"/>
        <end position="775"/>
    </location>
</feature>
<evidence type="ECO:0000313" key="6">
    <source>
        <dbReference type="Proteomes" id="UP000243723"/>
    </source>
</evidence>
<dbReference type="Proteomes" id="UP000243723">
    <property type="component" value="Unassembled WGS sequence"/>
</dbReference>
<dbReference type="Pfam" id="PF25117">
    <property type="entry name" value="Agd3_C"/>
    <property type="match status" value="1"/>
</dbReference>
<evidence type="ECO:0000313" key="5">
    <source>
        <dbReference type="EMBL" id="PSK59318.1"/>
    </source>
</evidence>
<dbReference type="InterPro" id="IPR056826">
    <property type="entry name" value="Agd3_CE"/>
</dbReference>
<evidence type="ECO:0000259" key="3">
    <source>
        <dbReference type="Pfam" id="PF25116"/>
    </source>
</evidence>
<protein>
    <recommendedName>
        <fullName evidence="7">Extracellular serine-rich protein</fullName>
    </recommendedName>
</protein>
<dbReference type="PANTHER" id="PTHR31002">
    <property type="entry name" value="SERIPAUPERIN"/>
    <property type="match status" value="1"/>
</dbReference>
<dbReference type="OrthoDB" id="2113314at2759"/>
<accession>A0A2P8AFR6</accession>
<evidence type="ECO:0008006" key="7">
    <source>
        <dbReference type="Google" id="ProtNLM"/>
    </source>
</evidence>
<organism evidence="5 6">
    <name type="scientific">Elsinoe australis</name>
    <dbReference type="NCBI Taxonomy" id="40998"/>
    <lineage>
        <taxon>Eukaryota</taxon>
        <taxon>Fungi</taxon>
        <taxon>Dikarya</taxon>
        <taxon>Ascomycota</taxon>
        <taxon>Pezizomycotina</taxon>
        <taxon>Dothideomycetes</taxon>
        <taxon>Dothideomycetidae</taxon>
        <taxon>Myriangiales</taxon>
        <taxon>Elsinoaceae</taxon>
        <taxon>Elsinoe</taxon>
    </lineage>
</organism>
<evidence type="ECO:0000256" key="1">
    <source>
        <dbReference type="SAM" id="MobiDB-lite"/>
    </source>
</evidence>